<proteinExistence type="predicted"/>
<feature type="transmembrane region" description="Helical" evidence="1">
    <location>
        <begin position="28"/>
        <end position="46"/>
    </location>
</feature>
<gene>
    <name evidence="2" type="ORF">UFOPK3164_01147</name>
    <name evidence="3" type="ORF">UFOPK3427_01504</name>
    <name evidence="4" type="ORF">UFOPK4112_00230</name>
</gene>
<dbReference type="AlphaFoldDB" id="A0A6J7EMC0"/>
<name>A0A6J7EMC0_9ZZZZ</name>
<keyword evidence="1" id="KW-0812">Transmembrane</keyword>
<dbReference type="EMBL" id="CAFBLT010000002">
    <property type="protein sequence ID" value="CAB4881299.1"/>
    <property type="molecule type" value="Genomic_DNA"/>
</dbReference>
<sequence>MVFISLHCSASTWPILPLWLTWAPMARTIRLILLGLLVAGIAFLVLKLRSSRAPESSLDAGVPLTGSLDTWPDVPEKNIA</sequence>
<organism evidence="3">
    <name type="scientific">freshwater metagenome</name>
    <dbReference type="NCBI Taxonomy" id="449393"/>
    <lineage>
        <taxon>unclassified sequences</taxon>
        <taxon>metagenomes</taxon>
        <taxon>ecological metagenomes</taxon>
    </lineage>
</organism>
<evidence type="ECO:0000313" key="4">
    <source>
        <dbReference type="EMBL" id="CAB5009682.1"/>
    </source>
</evidence>
<protein>
    <submittedName>
        <fullName evidence="3">Unannotated protein</fullName>
    </submittedName>
</protein>
<dbReference type="EMBL" id="CAFABE010000054">
    <property type="protein sequence ID" value="CAB4830762.1"/>
    <property type="molecule type" value="Genomic_DNA"/>
</dbReference>
<evidence type="ECO:0000313" key="3">
    <source>
        <dbReference type="EMBL" id="CAB4881299.1"/>
    </source>
</evidence>
<accession>A0A6J7EMC0</accession>
<keyword evidence="1" id="KW-1133">Transmembrane helix</keyword>
<evidence type="ECO:0000313" key="2">
    <source>
        <dbReference type="EMBL" id="CAB4830762.1"/>
    </source>
</evidence>
<keyword evidence="1" id="KW-0472">Membrane</keyword>
<reference evidence="3" key="1">
    <citation type="submission" date="2020-05" db="EMBL/GenBank/DDBJ databases">
        <authorList>
            <person name="Chiriac C."/>
            <person name="Salcher M."/>
            <person name="Ghai R."/>
            <person name="Kavagutti S V."/>
        </authorList>
    </citation>
    <scope>NUCLEOTIDE SEQUENCE</scope>
</reference>
<dbReference type="EMBL" id="CAFBPM010000002">
    <property type="protein sequence ID" value="CAB5009682.1"/>
    <property type="molecule type" value="Genomic_DNA"/>
</dbReference>
<evidence type="ECO:0000256" key="1">
    <source>
        <dbReference type="SAM" id="Phobius"/>
    </source>
</evidence>